<dbReference type="Pfam" id="PF00651">
    <property type="entry name" value="BTB"/>
    <property type="match status" value="1"/>
</dbReference>
<dbReference type="PROSITE" id="PS50097">
    <property type="entry name" value="BTB"/>
    <property type="match status" value="1"/>
</dbReference>
<evidence type="ECO:0000313" key="4">
    <source>
        <dbReference type="WBParaSite" id="BTMF_0001523101-mRNA-1"/>
    </source>
</evidence>
<evidence type="ECO:0000313" key="2">
    <source>
        <dbReference type="EMBL" id="VDO45172.1"/>
    </source>
</evidence>
<proteinExistence type="predicted"/>
<sequence>MLPFHTTWSLRYCNPKFVTKIGNVEHADVLLVAADGNKLPAHQCILRQRAPGFFKTYIEPTLKASSHNVTTNTTHGILEVAIGDIDFAGLKFFIRAVYTEDEALQLPASDGNELHHTYNLDESNEFMHIGTQCLPQVNDELELSKGNNERWDDSLEQPSSVATISSQHRLVNTGSK</sequence>
<dbReference type="AlphaFoldDB" id="A0A0R3R5E1"/>
<name>A0A0R3R5E1_9BILA</name>
<organism evidence="4">
    <name type="scientific">Brugia timori</name>
    <dbReference type="NCBI Taxonomy" id="42155"/>
    <lineage>
        <taxon>Eukaryota</taxon>
        <taxon>Metazoa</taxon>
        <taxon>Ecdysozoa</taxon>
        <taxon>Nematoda</taxon>
        <taxon>Chromadorea</taxon>
        <taxon>Rhabditida</taxon>
        <taxon>Spirurina</taxon>
        <taxon>Spiruromorpha</taxon>
        <taxon>Filarioidea</taxon>
        <taxon>Onchocercidae</taxon>
        <taxon>Brugia</taxon>
    </lineage>
</organism>
<evidence type="ECO:0000313" key="3">
    <source>
        <dbReference type="Proteomes" id="UP000280834"/>
    </source>
</evidence>
<reference evidence="2 3" key="2">
    <citation type="submission" date="2018-11" db="EMBL/GenBank/DDBJ databases">
        <authorList>
            <consortium name="Pathogen Informatics"/>
        </authorList>
    </citation>
    <scope>NUCLEOTIDE SEQUENCE [LARGE SCALE GENOMIC DNA]</scope>
</reference>
<dbReference type="STRING" id="42155.A0A0R3R5E1"/>
<dbReference type="WBParaSite" id="BTMF_0001523101-mRNA-1">
    <property type="protein sequence ID" value="BTMF_0001523101-mRNA-1"/>
    <property type="gene ID" value="BTMF_0001523101"/>
</dbReference>
<feature type="domain" description="BTB" evidence="1">
    <location>
        <begin position="27"/>
        <end position="106"/>
    </location>
</feature>
<dbReference type="InterPro" id="IPR000210">
    <property type="entry name" value="BTB/POZ_dom"/>
</dbReference>
<evidence type="ECO:0000259" key="1">
    <source>
        <dbReference type="PROSITE" id="PS50097"/>
    </source>
</evidence>
<dbReference type="InterPro" id="IPR011333">
    <property type="entry name" value="SKP1/BTB/POZ_sf"/>
</dbReference>
<keyword evidence="3" id="KW-1185">Reference proteome</keyword>
<gene>
    <name evidence="2" type="ORF">BTMF_LOCUS13227</name>
</gene>
<dbReference type="Proteomes" id="UP000280834">
    <property type="component" value="Unassembled WGS sequence"/>
</dbReference>
<accession>A0A0R3R5E1</accession>
<protein>
    <submittedName>
        <fullName evidence="4">BTB domain-containing protein</fullName>
    </submittedName>
</protein>
<dbReference type="EMBL" id="UZAG01019893">
    <property type="protein sequence ID" value="VDO45172.1"/>
    <property type="molecule type" value="Genomic_DNA"/>
</dbReference>
<dbReference type="Gene3D" id="3.30.710.10">
    <property type="entry name" value="Potassium Channel Kv1.1, Chain A"/>
    <property type="match status" value="1"/>
</dbReference>
<reference evidence="4" key="1">
    <citation type="submission" date="2017-02" db="UniProtKB">
        <authorList>
            <consortium name="WormBaseParasite"/>
        </authorList>
    </citation>
    <scope>IDENTIFICATION</scope>
</reference>